<organism evidence="2 3">
    <name type="scientific">Pleuronectes platessa</name>
    <name type="common">European plaice</name>
    <dbReference type="NCBI Taxonomy" id="8262"/>
    <lineage>
        <taxon>Eukaryota</taxon>
        <taxon>Metazoa</taxon>
        <taxon>Chordata</taxon>
        <taxon>Craniata</taxon>
        <taxon>Vertebrata</taxon>
        <taxon>Euteleostomi</taxon>
        <taxon>Actinopterygii</taxon>
        <taxon>Neopterygii</taxon>
        <taxon>Teleostei</taxon>
        <taxon>Neoteleostei</taxon>
        <taxon>Acanthomorphata</taxon>
        <taxon>Carangaria</taxon>
        <taxon>Pleuronectiformes</taxon>
        <taxon>Pleuronectoidei</taxon>
        <taxon>Pleuronectidae</taxon>
        <taxon>Pleuronectes</taxon>
    </lineage>
</organism>
<feature type="compositionally biased region" description="Basic and acidic residues" evidence="1">
    <location>
        <begin position="110"/>
        <end position="128"/>
    </location>
</feature>
<feature type="region of interest" description="Disordered" evidence="1">
    <location>
        <begin position="1"/>
        <end position="72"/>
    </location>
</feature>
<evidence type="ECO:0000313" key="2">
    <source>
        <dbReference type="EMBL" id="CAB1433371.1"/>
    </source>
</evidence>
<dbReference type="Proteomes" id="UP001153269">
    <property type="component" value="Unassembled WGS sequence"/>
</dbReference>
<dbReference type="AlphaFoldDB" id="A0A9N7UM79"/>
<reference evidence="2" key="1">
    <citation type="submission" date="2020-03" db="EMBL/GenBank/DDBJ databases">
        <authorList>
            <person name="Weist P."/>
        </authorList>
    </citation>
    <scope>NUCLEOTIDE SEQUENCE</scope>
</reference>
<evidence type="ECO:0000313" key="3">
    <source>
        <dbReference type="Proteomes" id="UP001153269"/>
    </source>
</evidence>
<accession>A0A9N7UM79</accession>
<comment type="caution">
    <text evidence="2">The sequence shown here is derived from an EMBL/GenBank/DDBJ whole genome shotgun (WGS) entry which is preliminary data.</text>
</comment>
<proteinExistence type="predicted"/>
<keyword evidence="3" id="KW-1185">Reference proteome</keyword>
<evidence type="ECO:0000256" key="1">
    <source>
        <dbReference type="SAM" id="MobiDB-lite"/>
    </source>
</evidence>
<dbReference type="EMBL" id="CADEAL010001557">
    <property type="protein sequence ID" value="CAB1433371.1"/>
    <property type="molecule type" value="Genomic_DNA"/>
</dbReference>
<sequence>MAPTNQPRQGHALPSGRSLPPSLRPRPPFTSEVSQRAALFQALSSFPPGPLKNPRYPGNFRPDTQIPPQQGHRVQLCSGPNGLRLINHHPNPPLYPPLSVLGTAPPPGETRARQENNRYEEVNPKSLK</sequence>
<protein>
    <submittedName>
        <fullName evidence="2">Uncharacterized protein</fullName>
    </submittedName>
</protein>
<feature type="region of interest" description="Disordered" evidence="1">
    <location>
        <begin position="89"/>
        <end position="128"/>
    </location>
</feature>
<name>A0A9N7UM79_PLEPL</name>
<gene>
    <name evidence="2" type="ORF">PLEPLA_LOCUS21461</name>
</gene>